<evidence type="ECO:0000256" key="3">
    <source>
        <dbReference type="ARBA" id="ARBA00022729"/>
    </source>
</evidence>
<accession>A0A034WFV6</accession>
<dbReference type="GO" id="GO:0050808">
    <property type="term" value="P:synapse organization"/>
    <property type="evidence" value="ECO:0007669"/>
    <property type="project" value="TreeGrafter"/>
</dbReference>
<dbReference type="PROSITE" id="PS50835">
    <property type="entry name" value="IG_LIKE"/>
    <property type="match status" value="1"/>
</dbReference>
<dbReference type="InterPro" id="IPR036179">
    <property type="entry name" value="Ig-like_dom_sf"/>
</dbReference>
<dbReference type="PANTHER" id="PTHR45080:SF8">
    <property type="entry name" value="IG-LIKE DOMAIN-CONTAINING PROTEIN"/>
    <property type="match status" value="1"/>
</dbReference>
<dbReference type="PANTHER" id="PTHR45080">
    <property type="entry name" value="CONTACTIN 5"/>
    <property type="match status" value="1"/>
</dbReference>
<feature type="disulfide bond" evidence="10">
    <location>
        <begin position="140"/>
        <end position="149"/>
    </location>
</feature>
<dbReference type="Pfam" id="PF07679">
    <property type="entry name" value="I-set"/>
    <property type="match status" value="1"/>
</dbReference>
<evidence type="ECO:0000256" key="4">
    <source>
        <dbReference type="ARBA" id="ARBA00022737"/>
    </source>
</evidence>
<dbReference type="InterPro" id="IPR013098">
    <property type="entry name" value="Ig_I-set"/>
</dbReference>
<name>A0A034WFV6_BACDO</name>
<dbReference type="InterPro" id="IPR013783">
    <property type="entry name" value="Ig-like_fold"/>
</dbReference>
<dbReference type="SMART" id="SM00409">
    <property type="entry name" value="IG"/>
    <property type="match status" value="1"/>
</dbReference>
<evidence type="ECO:0000256" key="8">
    <source>
        <dbReference type="ARBA" id="ARBA00023157"/>
    </source>
</evidence>
<dbReference type="OrthoDB" id="6133584at2759"/>
<evidence type="ECO:0000259" key="11">
    <source>
        <dbReference type="PROSITE" id="PS50026"/>
    </source>
</evidence>
<dbReference type="GO" id="GO:0005886">
    <property type="term" value="C:plasma membrane"/>
    <property type="evidence" value="ECO:0007669"/>
    <property type="project" value="TreeGrafter"/>
</dbReference>
<dbReference type="InterPro" id="IPR050958">
    <property type="entry name" value="Cell_Adh-Cytoskel_Orgn"/>
</dbReference>
<dbReference type="SMART" id="SM00181">
    <property type="entry name" value="EGF"/>
    <property type="match status" value="1"/>
</dbReference>
<dbReference type="GO" id="GO:0030424">
    <property type="term" value="C:axon"/>
    <property type="evidence" value="ECO:0007669"/>
    <property type="project" value="TreeGrafter"/>
</dbReference>
<evidence type="ECO:0000256" key="2">
    <source>
        <dbReference type="ARBA" id="ARBA00022692"/>
    </source>
</evidence>
<reference evidence="13" key="1">
    <citation type="journal article" date="2014" name="BMC Genomics">
        <title>Characterizing the developmental transcriptome of the oriental fruit fly, Bactrocera dorsalis (Diptera: Tephritidae) through comparative genomic analysis with Drosophila melanogaster utilizing modENCODE datasets.</title>
        <authorList>
            <person name="Geib S.M."/>
            <person name="Calla B."/>
            <person name="Hall B."/>
            <person name="Hou S."/>
            <person name="Manoukis N.C."/>
        </authorList>
    </citation>
    <scope>NUCLEOTIDE SEQUENCE</scope>
    <source>
        <strain evidence="13">Punador</strain>
    </source>
</reference>
<sequence length="194" mass="21812">MLASIRNITTNRTMEIGKELHIVCKVQGRPPPKVTWFKDGKSINRNRKLYKFRHFKMRSELIIRSFNISDTGHYECRAKNKINQEPARRIIAIKADPETRSTTNLAGGTGKVCSDDAAEFCMNGGTCHFYTEINSFSCICPEGFIGERCDRKEVNNLSPNITIKVGYIADDPNSYTESIAANLPFGGTQLMPID</sequence>
<dbReference type="InterPro" id="IPR003599">
    <property type="entry name" value="Ig_sub"/>
</dbReference>
<feature type="domain" description="Ig-like" evidence="12">
    <location>
        <begin position="3"/>
        <end position="92"/>
    </location>
</feature>
<dbReference type="PROSITE" id="PS01186">
    <property type="entry name" value="EGF_2"/>
    <property type="match status" value="1"/>
</dbReference>
<dbReference type="AlphaFoldDB" id="A0A034WFV6"/>
<gene>
    <name evidence="13" type="primary">VEIN</name>
</gene>
<evidence type="ECO:0000313" key="13">
    <source>
        <dbReference type="EMBL" id="JAC52648.1"/>
    </source>
</evidence>
<dbReference type="GO" id="GO:0008046">
    <property type="term" value="F:axon guidance receptor activity"/>
    <property type="evidence" value="ECO:0007669"/>
    <property type="project" value="TreeGrafter"/>
</dbReference>
<evidence type="ECO:0000256" key="9">
    <source>
        <dbReference type="ARBA" id="ARBA00023319"/>
    </source>
</evidence>
<feature type="domain" description="EGF-like" evidence="11">
    <location>
        <begin position="109"/>
        <end position="150"/>
    </location>
</feature>
<evidence type="ECO:0000256" key="5">
    <source>
        <dbReference type="ARBA" id="ARBA00022889"/>
    </source>
</evidence>
<keyword evidence="2" id="KW-0812">Transmembrane</keyword>
<proteinExistence type="predicted"/>
<dbReference type="SMART" id="SM00408">
    <property type="entry name" value="IGc2"/>
    <property type="match status" value="1"/>
</dbReference>
<dbReference type="PROSITE" id="PS00022">
    <property type="entry name" value="EGF_1"/>
    <property type="match status" value="1"/>
</dbReference>
<keyword evidence="6" id="KW-1133">Transmembrane helix</keyword>
<keyword evidence="5" id="KW-0130">Cell adhesion</keyword>
<evidence type="ECO:0000256" key="6">
    <source>
        <dbReference type="ARBA" id="ARBA00022989"/>
    </source>
</evidence>
<evidence type="ECO:0000256" key="10">
    <source>
        <dbReference type="PROSITE-ProRule" id="PRU00076"/>
    </source>
</evidence>
<dbReference type="GO" id="GO:0007156">
    <property type="term" value="P:homophilic cell adhesion via plasma membrane adhesion molecules"/>
    <property type="evidence" value="ECO:0007669"/>
    <property type="project" value="TreeGrafter"/>
</dbReference>
<keyword evidence="10" id="KW-0245">EGF-like domain</keyword>
<protein>
    <submittedName>
        <fullName evidence="13">Protein vein</fullName>
    </submittedName>
</protein>
<keyword evidence="8 10" id="KW-1015">Disulfide bond</keyword>
<comment type="subcellular location">
    <subcellularLocation>
        <location evidence="1">Membrane</location>
        <topology evidence="1">Single-pass membrane protein</topology>
    </subcellularLocation>
</comment>
<keyword evidence="7" id="KW-0472">Membrane</keyword>
<keyword evidence="3" id="KW-0732">Signal</keyword>
<dbReference type="Gene3D" id="2.10.25.10">
    <property type="entry name" value="Laminin"/>
    <property type="match status" value="1"/>
</dbReference>
<keyword evidence="4" id="KW-0677">Repeat</keyword>
<dbReference type="InterPro" id="IPR003598">
    <property type="entry name" value="Ig_sub2"/>
</dbReference>
<evidence type="ECO:0000256" key="1">
    <source>
        <dbReference type="ARBA" id="ARBA00004167"/>
    </source>
</evidence>
<dbReference type="PROSITE" id="PS50026">
    <property type="entry name" value="EGF_3"/>
    <property type="match status" value="1"/>
</dbReference>
<dbReference type="FunFam" id="2.60.40.10:FF:000017">
    <property type="entry name" value="Down syndrome cell adhesion molecule b"/>
    <property type="match status" value="1"/>
</dbReference>
<organism evidence="13">
    <name type="scientific">Bactrocera dorsalis</name>
    <name type="common">Oriental fruit fly</name>
    <name type="synonym">Dacus dorsalis</name>
    <dbReference type="NCBI Taxonomy" id="27457"/>
    <lineage>
        <taxon>Eukaryota</taxon>
        <taxon>Metazoa</taxon>
        <taxon>Ecdysozoa</taxon>
        <taxon>Arthropoda</taxon>
        <taxon>Hexapoda</taxon>
        <taxon>Insecta</taxon>
        <taxon>Pterygota</taxon>
        <taxon>Neoptera</taxon>
        <taxon>Endopterygota</taxon>
        <taxon>Diptera</taxon>
        <taxon>Brachycera</taxon>
        <taxon>Muscomorpha</taxon>
        <taxon>Tephritoidea</taxon>
        <taxon>Tephritidae</taxon>
        <taxon>Bactrocera</taxon>
        <taxon>Bactrocera</taxon>
    </lineage>
</organism>
<dbReference type="CDD" id="cd00054">
    <property type="entry name" value="EGF_CA"/>
    <property type="match status" value="1"/>
</dbReference>
<dbReference type="EMBL" id="GAKP01006304">
    <property type="protein sequence ID" value="JAC52648.1"/>
    <property type="molecule type" value="Transcribed_RNA"/>
</dbReference>
<dbReference type="Gene3D" id="2.60.40.10">
    <property type="entry name" value="Immunoglobulins"/>
    <property type="match status" value="1"/>
</dbReference>
<evidence type="ECO:0000259" key="12">
    <source>
        <dbReference type="PROSITE" id="PS50835"/>
    </source>
</evidence>
<feature type="disulfide bond" evidence="10">
    <location>
        <begin position="121"/>
        <end position="138"/>
    </location>
</feature>
<keyword evidence="9" id="KW-0393">Immunoglobulin domain</keyword>
<dbReference type="InterPro" id="IPR000742">
    <property type="entry name" value="EGF"/>
</dbReference>
<comment type="caution">
    <text evidence="10">Lacks conserved residue(s) required for the propagation of feature annotation.</text>
</comment>
<dbReference type="CDD" id="cd00096">
    <property type="entry name" value="Ig"/>
    <property type="match status" value="1"/>
</dbReference>
<dbReference type="SUPFAM" id="SSF57196">
    <property type="entry name" value="EGF/Laminin"/>
    <property type="match status" value="1"/>
</dbReference>
<evidence type="ECO:0000256" key="7">
    <source>
        <dbReference type="ARBA" id="ARBA00023136"/>
    </source>
</evidence>
<dbReference type="Pfam" id="PF00008">
    <property type="entry name" value="EGF"/>
    <property type="match status" value="1"/>
</dbReference>
<dbReference type="SUPFAM" id="SSF48726">
    <property type="entry name" value="Immunoglobulin"/>
    <property type="match status" value="1"/>
</dbReference>
<dbReference type="GO" id="GO:0043025">
    <property type="term" value="C:neuronal cell body"/>
    <property type="evidence" value="ECO:0007669"/>
    <property type="project" value="TreeGrafter"/>
</dbReference>
<dbReference type="InterPro" id="IPR007110">
    <property type="entry name" value="Ig-like_dom"/>
</dbReference>